<dbReference type="RefSeq" id="WP_132420972.1">
    <property type="nucleotide sequence ID" value="NZ_SMFZ01000001.1"/>
</dbReference>
<protein>
    <submittedName>
        <fullName evidence="10">Alkylation response protein AidB-like acyl-CoA dehydrogenase</fullName>
    </submittedName>
</protein>
<evidence type="ECO:0000313" key="10">
    <source>
        <dbReference type="EMBL" id="TCK24537.1"/>
    </source>
</evidence>
<keyword evidence="5 6" id="KW-0560">Oxidoreductase</keyword>
<dbReference type="InterPro" id="IPR036250">
    <property type="entry name" value="AcylCo_DH-like_C"/>
</dbReference>
<dbReference type="Gene3D" id="2.40.110.10">
    <property type="entry name" value="Butyryl-CoA Dehydrogenase, subunit A, domain 2"/>
    <property type="match status" value="1"/>
</dbReference>
<dbReference type="Pfam" id="PF00441">
    <property type="entry name" value="Acyl-CoA_dh_1"/>
    <property type="match status" value="1"/>
</dbReference>
<dbReference type="Proteomes" id="UP000295560">
    <property type="component" value="Unassembled WGS sequence"/>
</dbReference>
<comment type="cofactor">
    <cofactor evidence="1 6">
        <name>FAD</name>
        <dbReference type="ChEBI" id="CHEBI:57692"/>
    </cofactor>
</comment>
<dbReference type="InterPro" id="IPR009100">
    <property type="entry name" value="AcylCoA_DH/oxidase_NM_dom_sf"/>
</dbReference>
<dbReference type="InterPro" id="IPR009075">
    <property type="entry name" value="AcylCo_DH/oxidase_C"/>
</dbReference>
<evidence type="ECO:0000256" key="1">
    <source>
        <dbReference type="ARBA" id="ARBA00001974"/>
    </source>
</evidence>
<dbReference type="Pfam" id="PF02771">
    <property type="entry name" value="Acyl-CoA_dh_N"/>
    <property type="match status" value="1"/>
</dbReference>
<dbReference type="OrthoDB" id="8876745at2"/>
<evidence type="ECO:0000256" key="6">
    <source>
        <dbReference type="RuleBase" id="RU362125"/>
    </source>
</evidence>
<dbReference type="InterPro" id="IPR050741">
    <property type="entry name" value="Acyl-CoA_dehydrogenase"/>
</dbReference>
<dbReference type="Gene3D" id="1.20.140.10">
    <property type="entry name" value="Butyryl-CoA Dehydrogenase, subunit A, domain 3"/>
    <property type="match status" value="1"/>
</dbReference>
<name>A0A4R1HPP8_PSEEN</name>
<evidence type="ECO:0000256" key="4">
    <source>
        <dbReference type="ARBA" id="ARBA00022827"/>
    </source>
</evidence>
<reference evidence="10 11" key="1">
    <citation type="submission" date="2019-03" db="EMBL/GenBank/DDBJ databases">
        <title>Sequencing the genomes of 1000 actinobacteria strains.</title>
        <authorList>
            <person name="Klenk H.-P."/>
        </authorList>
    </citation>
    <scope>NUCLEOTIDE SEQUENCE [LARGE SCALE GENOMIC DNA]</scope>
    <source>
        <strain evidence="10 11">DSM 44969</strain>
    </source>
</reference>
<dbReference type="Gene3D" id="1.10.540.10">
    <property type="entry name" value="Acyl-CoA dehydrogenase/oxidase, N-terminal domain"/>
    <property type="match status" value="1"/>
</dbReference>
<keyword evidence="3 6" id="KW-0285">Flavoprotein</keyword>
<dbReference type="AlphaFoldDB" id="A0A4R1HPP8"/>
<feature type="domain" description="Acyl-CoA dehydrogenase/oxidase C-terminal" evidence="7">
    <location>
        <begin position="245"/>
        <end position="394"/>
    </location>
</feature>
<gene>
    <name evidence="10" type="ORF">EV378_0311</name>
</gene>
<dbReference type="GO" id="GO:0050660">
    <property type="term" value="F:flavin adenine dinucleotide binding"/>
    <property type="evidence" value="ECO:0007669"/>
    <property type="project" value="InterPro"/>
</dbReference>
<dbReference type="SUPFAM" id="SSF56645">
    <property type="entry name" value="Acyl-CoA dehydrogenase NM domain-like"/>
    <property type="match status" value="1"/>
</dbReference>
<evidence type="ECO:0000256" key="5">
    <source>
        <dbReference type="ARBA" id="ARBA00023002"/>
    </source>
</evidence>
<dbReference type="GO" id="GO:0033539">
    <property type="term" value="P:fatty acid beta-oxidation using acyl-CoA dehydrogenase"/>
    <property type="evidence" value="ECO:0007669"/>
    <property type="project" value="TreeGrafter"/>
</dbReference>
<evidence type="ECO:0000259" key="8">
    <source>
        <dbReference type="Pfam" id="PF02770"/>
    </source>
</evidence>
<dbReference type="InterPro" id="IPR046373">
    <property type="entry name" value="Acyl-CoA_Oxase/DH_mid-dom_sf"/>
</dbReference>
<dbReference type="InterPro" id="IPR006091">
    <property type="entry name" value="Acyl-CoA_Oxase/DH_mid-dom"/>
</dbReference>
<dbReference type="GO" id="GO:0003995">
    <property type="term" value="F:acyl-CoA dehydrogenase activity"/>
    <property type="evidence" value="ECO:0007669"/>
    <property type="project" value="TreeGrafter"/>
</dbReference>
<evidence type="ECO:0000259" key="7">
    <source>
        <dbReference type="Pfam" id="PF00441"/>
    </source>
</evidence>
<sequence length="401" mass="42421">MTAASSIVGDTEERAALRDAVAKLAGRYGHDYFRRCSDTHTEPAELWAELGAAGFLGVHLPEQYGGGGGGMTDLAVVVEEMSAQGLPLLMTVISPAICGSIIARHGSDELKRRWLPGIADGSLTMAFAITEPEAGSNSHEITTTAHPDGEGWRLRGTKYWTSGIDEADAVLVVARDAERSAGGAGIDTDPGAGGRRPLSLFVVPTDSPGLTWQLIPAALRQPEQQFTVFLDDVPVGQEALIGEAGHGLRQVFAGLNPERITAACISNGIARYALDKAAGYARDRTVWRGVPIGAHQGVAHPLAEAWIGTQSARLMAFRAAEMFDAGEDAAEASNVAKFVAADTSLRALDQAMQTHGGNGMALEYGLADLWFVARMLKTAPVSREMVLNFVAQRSLGLPASY</sequence>
<dbReference type="CDD" id="cd00567">
    <property type="entry name" value="ACAD"/>
    <property type="match status" value="1"/>
</dbReference>
<comment type="caution">
    <text evidence="10">The sequence shown here is derived from an EMBL/GenBank/DDBJ whole genome shotgun (WGS) entry which is preliminary data.</text>
</comment>
<organism evidence="10 11">
    <name type="scientific">Pseudonocardia endophytica</name>
    <dbReference type="NCBI Taxonomy" id="401976"/>
    <lineage>
        <taxon>Bacteria</taxon>
        <taxon>Bacillati</taxon>
        <taxon>Actinomycetota</taxon>
        <taxon>Actinomycetes</taxon>
        <taxon>Pseudonocardiales</taxon>
        <taxon>Pseudonocardiaceae</taxon>
        <taxon>Pseudonocardia</taxon>
    </lineage>
</organism>
<dbReference type="PANTHER" id="PTHR48083:SF1">
    <property type="entry name" value="DEHYDROGENASE, PUTATIVE (AFU_ORTHOLOGUE AFUA_7G06510)-RELATED"/>
    <property type="match status" value="1"/>
</dbReference>
<evidence type="ECO:0000313" key="11">
    <source>
        <dbReference type="Proteomes" id="UP000295560"/>
    </source>
</evidence>
<dbReference type="SUPFAM" id="SSF47203">
    <property type="entry name" value="Acyl-CoA dehydrogenase C-terminal domain-like"/>
    <property type="match status" value="1"/>
</dbReference>
<feature type="domain" description="Acyl-CoA oxidase/dehydrogenase middle" evidence="8">
    <location>
        <begin position="126"/>
        <end position="217"/>
    </location>
</feature>
<feature type="domain" description="Acyl-CoA dehydrogenase/oxidase N-terminal" evidence="9">
    <location>
        <begin position="11"/>
        <end position="121"/>
    </location>
</feature>
<dbReference type="EMBL" id="SMFZ01000001">
    <property type="protein sequence ID" value="TCK24537.1"/>
    <property type="molecule type" value="Genomic_DNA"/>
</dbReference>
<evidence type="ECO:0000256" key="2">
    <source>
        <dbReference type="ARBA" id="ARBA00009347"/>
    </source>
</evidence>
<evidence type="ECO:0000259" key="9">
    <source>
        <dbReference type="Pfam" id="PF02771"/>
    </source>
</evidence>
<dbReference type="InterPro" id="IPR037069">
    <property type="entry name" value="AcylCoA_DH/ox_N_sf"/>
</dbReference>
<accession>A0A4R1HPP8</accession>
<dbReference type="Pfam" id="PF02770">
    <property type="entry name" value="Acyl-CoA_dh_M"/>
    <property type="match status" value="1"/>
</dbReference>
<dbReference type="PANTHER" id="PTHR48083">
    <property type="entry name" value="MEDIUM-CHAIN SPECIFIC ACYL-COA DEHYDROGENASE, MITOCHONDRIAL-RELATED"/>
    <property type="match status" value="1"/>
</dbReference>
<comment type="similarity">
    <text evidence="2 6">Belongs to the acyl-CoA dehydrogenase family.</text>
</comment>
<evidence type="ECO:0000256" key="3">
    <source>
        <dbReference type="ARBA" id="ARBA00022630"/>
    </source>
</evidence>
<keyword evidence="11" id="KW-1185">Reference proteome</keyword>
<proteinExistence type="inferred from homology"/>
<dbReference type="PIRSF" id="PIRSF016578">
    <property type="entry name" value="HsaA"/>
    <property type="match status" value="1"/>
</dbReference>
<dbReference type="InterPro" id="IPR013786">
    <property type="entry name" value="AcylCoA_DH/ox_N"/>
</dbReference>
<dbReference type="GO" id="GO:0005737">
    <property type="term" value="C:cytoplasm"/>
    <property type="evidence" value="ECO:0007669"/>
    <property type="project" value="TreeGrafter"/>
</dbReference>
<keyword evidence="4 6" id="KW-0274">FAD</keyword>